<protein>
    <submittedName>
        <fullName evidence="1">Uncharacterized protein</fullName>
    </submittedName>
</protein>
<sequence>MPPNESSDVDKSLETEWADAAKDEDLENDDDDIAYEDKEVEGVEEGAKSSSRIITSSQGGTLMVGENGRVEVVFPDVQYVDRALLNADEALQTSAGAFTEVGKCHCGHPTSWAFLAADFFSPLSFVKALIVAFFSFLALKSWERKALTSFGTSIFSLYSESWKCSASTSARRSLTISYCSIVVADYSISANVADFSSSASVADFIILSDVADFNTPTIIVDFSNSIATD</sequence>
<dbReference type="Proteomes" id="UP001141806">
    <property type="component" value="Unassembled WGS sequence"/>
</dbReference>
<dbReference type="EMBL" id="JAMYWD010000002">
    <property type="protein sequence ID" value="KAJ4979676.1"/>
    <property type="molecule type" value="Genomic_DNA"/>
</dbReference>
<reference evidence="1" key="1">
    <citation type="journal article" date="2023" name="Plant J.">
        <title>The genome of the king protea, Protea cynaroides.</title>
        <authorList>
            <person name="Chang J."/>
            <person name="Duong T.A."/>
            <person name="Schoeman C."/>
            <person name="Ma X."/>
            <person name="Roodt D."/>
            <person name="Barker N."/>
            <person name="Li Z."/>
            <person name="Van de Peer Y."/>
            <person name="Mizrachi E."/>
        </authorList>
    </citation>
    <scope>NUCLEOTIDE SEQUENCE</scope>
    <source>
        <tissue evidence="1">Young leaves</tissue>
    </source>
</reference>
<proteinExistence type="predicted"/>
<name>A0A9Q0KZT5_9MAGN</name>
<gene>
    <name evidence="1" type="ORF">NE237_010456</name>
</gene>
<dbReference type="AlphaFoldDB" id="A0A9Q0KZT5"/>
<evidence type="ECO:0000313" key="1">
    <source>
        <dbReference type="EMBL" id="KAJ4979676.1"/>
    </source>
</evidence>
<evidence type="ECO:0000313" key="2">
    <source>
        <dbReference type="Proteomes" id="UP001141806"/>
    </source>
</evidence>
<accession>A0A9Q0KZT5</accession>
<keyword evidence="2" id="KW-1185">Reference proteome</keyword>
<comment type="caution">
    <text evidence="1">The sequence shown here is derived from an EMBL/GenBank/DDBJ whole genome shotgun (WGS) entry which is preliminary data.</text>
</comment>
<organism evidence="1 2">
    <name type="scientific">Protea cynaroides</name>
    <dbReference type="NCBI Taxonomy" id="273540"/>
    <lineage>
        <taxon>Eukaryota</taxon>
        <taxon>Viridiplantae</taxon>
        <taxon>Streptophyta</taxon>
        <taxon>Embryophyta</taxon>
        <taxon>Tracheophyta</taxon>
        <taxon>Spermatophyta</taxon>
        <taxon>Magnoliopsida</taxon>
        <taxon>Proteales</taxon>
        <taxon>Proteaceae</taxon>
        <taxon>Protea</taxon>
    </lineage>
</organism>